<name>A0ABQ0K0L5_9BACT</name>
<organism evidence="1 2">
    <name type="scientific">Candidatus Brocadia sinica JPN1</name>
    <dbReference type="NCBI Taxonomy" id="1197129"/>
    <lineage>
        <taxon>Bacteria</taxon>
        <taxon>Pseudomonadati</taxon>
        <taxon>Planctomycetota</taxon>
        <taxon>Candidatus Brocadiia</taxon>
        <taxon>Candidatus Brocadiales</taxon>
        <taxon>Candidatus Brocadiaceae</taxon>
        <taxon>Candidatus Brocadia</taxon>
    </lineage>
</organism>
<keyword evidence="1" id="KW-0808">Transferase</keyword>
<dbReference type="GO" id="GO:0032259">
    <property type="term" value="P:methylation"/>
    <property type="evidence" value="ECO:0007669"/>
    <property type="project" value="UniProtKB-KW"/>
</dbReference>
<keyword evidence="1" id="KW-0489">Methyltransferase</keyword>
<evidence type="ECO:0000313" key="2">
    <source>
        <dbReference type="Proteomes" id="UP000032309"/>
    </source>
</evidence>
<gene>
    <name evidence="1" type="ORF">BROSI_A2793</name>
</gene>
<keyword evidence="2" id="KW-1185">Reference proteome</keyword>
<proteinExistence type="predicted"/>
<evidence type="ECO:0000313" key="1">
    <source>
        <dbReference type="EMBL" id="GAN34257.1"/>
    </source>
</evidence>
<sequence>MLKMLSPLYRLTEVQSHFYRNLLKDSFVIKNEEFLVVFLPKKGIL</sequence>
<comment type="caution">
    <text evidence="1">The sequence shown here is derived from an EMBL/GenBank/DDBJ whole genome shotgun (WGS) entry which is preliminary data.</text>
</comment>
<dbReference type="EMBL" id="BAFN01000001">
    <property type="protein sequence ID" value="GAN34257.1"/>
    <property type="molecule type" value="Genomic_DNA"/>
</dbReference>
<protein>
    <submittedName>
        <fullName evidence="1">Adenine specific DNA methylase</fullName>
    </submittedName>
</protein>
<reference evidence="2" key="1">
    <citation type="journal article" date="2015" name="Genome Announc.">
        <title>Draft Genome Sequence of an Anaerobic Ammonium-Oxidizing Bacterium, "Candidatus Brocadia sinica".</title>
        <authorList>
            <person name="Oshiki M."/>
            <person name="Shinyako-Hata K."/>
            <person name="Satoh H."/>
            <person name="Okabe S."/>
        </authorList>
    </citation>
    <scope>NUCLEOTIDE SEQUENCE [LARGE SCALE GENOMIC DNA]</scope>
    <source>
        <strain evidence="2">JPN1</strain>
    </source>
</reference>
<dbReference type="GO" id="GO:0008168">
    <property type="term" value="F:methyltransferase activity"/>
    <property type="evidence" value="ECO:0007669"/>
    <property type="project" value="UniProtKB-KW"/>
</dbReference>
<accession>A0ABQ0K0L5</accession>
<dbReference type="Proteomes" id="UP000032309">
    <property type="component" value="Unassembled WGS sequence"/>
</dbReference>